<protein>
    <recommendedName>
        <fullName evidence="3">Saposin B-type domain-containing protein</fullName>
    </recommendedName>
</protein>
<dbReference type="Proteomes" id="UP001628156">
    <property type="component" value="Unassembled WGS sequence"/>
</dbReference>
<reference evidence="1 2" key="1">
    <citation type="journal article" date="2019" name="PLoS Negl. Trop. Dis.">
        <title>Whole genome sequencing of Entamoeba nuttalli reveals mammalian host-related molecular signatures and a novel octapeptide-repeat surface protein.</title>
        <authorList>
            <person name="Tanaka M."/>
            <person name="Makiuchi T."/>
            <person name="Komiyama T."/>
            <person name="Shiina T."/>
            <person name="Osaki K."/>
            <person name="Tachibana H."/>
        </authorList>
    </citation>
    <scope>NUCLEOTIDE SEQUENCE [LARGE SCALE GENOMIC DNA]</scope>
    <source>
        <strain evidence="1 2">P19-061405</strain>
    </source>
</reference>
<evidence type="ECO:0008006" key="3">
    <source>
        <dbReference type="Google" id="ProtNLM"/>
    </source>
</evidence>
<name>A0ABQ0DKU1_9EUKA</name>
<gene>
    <name evidence="1" type="ORF">ENUP19_0149G0024</name>
</gene>
<dbReference type="EMBL" id="BAAFRS010000149">
    <property type="protein sequence ID" value="GAB1223486.1"/>
    <property type="molecule type" value="Genomic_DNA"/>
</dbReference>
<organism evidence="1 2">
    <name type="scientific">Entamoeba nuttalli</name>
    <dbReference type="NCBI Taxonomy" id="412467"/>
    <lineage>
        <taxon>Eukaryota</taxon>
        <taxon>Amoebozoa</taxon>
        <taxon>Evosea</taxon>
        <taxon>Archamoebae</taxon>
        <taxon>Mastigamoebida</taxon>
        <taxon>Entamoebidae</taxon>
        <taxon>Entamoeba</taxon>
    </lineage>
</organism>
<comment type="caution">
    <text evidence="1">The sequence shown here is derived from an EMBL/GenBank/DDBJ whole genome shotgun (WGS) entry which is preliminary data.</text>
</comment>
<evidence type="ECO:0000313" key="2">
    <source>
        <dbReference type="Proteomes" id="UP001628156"/>
    </source>
</evidence>
<accession>A0ABQ0DKU1</accession>
<evidence type="ECO:0000313" key="1">
    <source>
        <dbReference type="EMBL" id="GAB1223486.1"/>
    </source>
</evidence>
<proteinExistence type="predicted"/>
<keyword evidence="2" id="KW-1185">Reference proteome</keyword>
<sequence length="161" mass="18514">MIRYALSNNLLQSSFCQSFEKDQKILDFFSYGVVKHLLSLKIVQSFPVCDPSFFTSFRDACMSCRETIFDELLSSYIPSNETKSKRVCMIIAECELQKKNCKNECNKNILFGIQTFLVNCLFTAGCNKEFNASFSLSSPDRTTQRINQIPIYNYNLPLLFA</sequence>